<dbReference type="AlphaFoldDB" id="A0A940WSL6"/>
<keyword evidence="1" id="KW-0175">Coiled coil</keyword>
<evidence type="ECO:0000313" key="3">
    <source>
        <dbReference type="Proteomes" id="UP000678228"/>
    </source>
</evidence>
<proteinExistence type="predicted"/>
<dbReference type="EMBL" id="JAGKSQ010000004">
    <property type="protein sequence ID" value="MBP3951740.1"/>
    <property type="molecule type" value="Genomic_DNA"/>
</dbReference>
<evidence type="ECO:0008006" key="4">
    <source>
        <dbReference type="Google" id="ProtNLM"/>
    </source>
</evidence>
<dbReference type="Proteomes" id="UP000678228">
    <property type="component" value="Unassembled WGS sequence"/>
</dbReference>
<evidence type="ECO:0000256" key="1">
    <source>
        <dbReference type="SAM" id="Coils"/>
    </source>
</evidence>
<sequence length="204" mass="23827">MEESRINKDFGVGLIIILLLMVGCNNDDVLVENQNELEELKEQKNELEEIIENQRQIIEQHETNEFSYLEDFTESELKAYEDFFEDKDVKHLLDYSPTSIVLVYFHSVVIGDTEAIYSLTYNDDNLPDISTFKEKYYSGNMHKQLLETTLDFRYYDSIEVKEANDPEDEIAVEIGVSFGLFQSKEVLGLKNVNGIWKMDILHLF</sequence>
<gene>
    <name evidence="2" type="ORF">J7W16_11400</name>
</gene>
<reference evidence="2" key="1">
    <citation type="submission" date="2021-03" db="EMBL/GenBank/DDBJ databases">
        <title>Bacillus suaedae sp. nov., isolated from Suaeda aralocaspica.</title>
        <authorList>
            <person name="Lei R.F.R."/>
        </authorList>
    </citation>
    <scope>NUCLEOTIDE SEQUENCE</scope>
    <source>
        <strain evidence="2">YZJH907-2</strain>
    </source>
</reference>
<organism evidence="2 3">
    <name type="scientific">Halalkalibacter suaedae</name>
    <dbReference type="NCBI Taxonomy" id="2822140"/>
    <lineage>
        <taxon>Bacteria</taxon>
        <taxon>Bacillati</taxon>
        <taxon>Bacillota</taxon>
        <taxon>Bacilli</taxon>
        <taxon>Bacillales</taxon>
        <taxon>Bacillaceae</taxon>
        <taxon>Halalkalibacter</taxon>
    </lineage>
</organism>
<dbReference type="PROSITE" id="PS51257">
    <property type="entry name" value="PROKAR_LIPOPROTEIN"/>
    <property type="match status" value="1"/>
</dbReference>
<feature type="coiled-coil region" evidence="1">
    <location>
        <begin position="26"/>
        <end position="64"/>
    </location>
</feature>
<comment type="caution">
    <text evidence="2">The sequence shown here is derived from an EMBL/GenBank/DDBJ whole genome shotgun (WGS) entry which is preliminary data.</text>
</comment>
<name>A0A940WSL6_9BACI</name>
<accession>A0A940WSL6</accession>
<keyword evidence="3" id="KW-1185">Reference proteome</keyword>
<evidence type="ECO:0000313" key="2">
    <source>
        <dbReference type="EMBL" id="MBP3951740.1"/>
    </source>
</evidence>
<dbReference type="RefSeq" id="WP_210597432.1">
    <property type="nucleotide sequence ID" value="NZ_JAGKSQ010000004.1"/>
</dbReference>
<protein>
    <recommendedName>
        <fullName evidence="4">Lipoprotein</fullName>
    </recommendedName>
</protein>